<evidence type="ECO:0000313" key="1">
    <source>
        <dbReference type="EMBL" id="GGR68022.1"/>
    </source>
</evidence>
<protein>
    <submittedName>
        <fullName evidence="1">Uncharacterized protein</fullName>
    </submittedName>
</protein>
<reference evidence="2" key="1">
    <citation type="journal article" date="2019" name="Int. J. Syst. Evol. Microbiol.">
        <title>The Global Catalogue of Microorganisms (GCM) 10K type strain sequencing project: providing services to taxonomists for standard genome sequencing and annotation.</title>
        <authorList>
            <consortium name="The Broad Institute Genomics Platform"/>
            <consortium name="The Broad Institute Genome Sequencing Center for Infectious Disease"/>
            <person name="Wu L."/>
            <person name="Ma J."/>
        </authorList>
    </citation>
    <scope>NUCLEOTIDE SEQUENCE [LARGE SCALE GENOMIC DNA]</scope>
    <source>
        <strain evidence="2">JCM 31404</strain>
    </source>
</reference>
<proteinExistence type="predicted"/>
<keyword evidence="2" id="KW-1185">Reference proteome</keyword>
<comment type="caution">
    <text evidence="1">The sequence shown here is derived from an EMBL/GenBank/DDBJ whole genome shotgun (WGS) entry which is preliminary data.</text>
</comment>
<sequence length="112" mass="12000">MNGRLLVLTGGTRYGVGMMELSSQAREVWHALECAGCRLEVERHLHPRWDAVVFVATIYRNGVPLISGSGASERQACLAALIEAVQVMPVPDAGTLLPGRPVQVAQYASTVA</sequence>
<accession>A0ABQ2RZ11</accession>
<evidence type="ECO:0000313" key="2">
    <source>
        <dbReference type="Proteomes" id="UP000634308"/>
    </source>
</evidence>
<dbReference type="Proteomes" id="UP000634308">
    <property type="component" value="Unassembled WGS sequence"/>
</dbReference>
<name>A0ABQ2RZ11_9DEIO</name>
<organism evidence="1 2">
    <name type="scientific">Deinococcus seoulensis</name>
    <dbReference type="NCBI Taxonomy" id="1837379"/>
    <lineage>
        <taxon>Bacteria</taxon>
        <taxon>Thermotogati</taxon>
        <taxon>Deinococcota</taxon>
        <taxon>Deinococci</taxon>
        <taxon>Deinococcales</taxon>
        <taxon>Deinococcaceae</taxon>
        <taxon>Deinococcus</taxon>
    </lineage>
</organism>
<gene>
    <name evidence="1" type="ORF">GCM10008959_32630</name>
</gene>
<dbReference type="EMBL" id="BMQM01000027">
    <property type="protein sequence ID" value="GGR68022.1"/>
    <property type="molecule type" value="Genomic_DNA"/>
</dbReference>